<dbReference type="SUPFAM" id="SSF75005">
    <property type="entry name" value="Arabinanase/levansucrase/invertase"/>
    <property type="match status" value="1"/>
</dbReference>
<reference evidence="2 3" key="1">
    <citation type="submission" date="2019-02" db="EMBL/GenBank/DDBJ databases">
        <title>Deep-cultivation of Planctomycetes and their phenomic and genomic characterization uncovers novel biology.</title>
        <authorList>
            <person name="Wiegand S."/>
            <person name="Jogler M."/>
            <person name="Boedeker C."/>
            <person name="Pinto D."/>
            <person name="Vollmers J."/>
            <person name="Rivas-Marin E."/>
            <person name="Kohn T."/>
            <person name="Peeters S.H."/>
            <person name="Heuer A."/>
            <person name="Rast P."/>
            <person name="Oberbeckmann S."/>
            <person name="Bunk B."/>
            <person name="Jeske O."/>
            <person name="Meyerdierks A."/>
            <person name="Storesund J.E."/>
            <person name="Kallscheuer N."/>
            <person name="Luecker S."/>
            <person name="Lage O.M."/>
            <person name="Pohl T."/>
            <person name="Merkel B.J."/>
            <person name="Hornburger P."/>
            <person name="Mueller R.-W."/>
            <person name="Bruemmer F."/>
            <person name="Labrenz M."/>
            <person name="Spormann A.M."/>
            <person name="Op den Camp H."/>
            <person name="Overmann J."/>
            <person name="Amann R."/>
            <person name="Jetten M.S.M."/>
            <person name="Mascher T."/>
            <person name="Medema M.H."/>
            <person name="Devos D.P."/>
            <person name="Kaster A.-K."/>
            <person name="Ovreas L."/>
            <person name="Rohde M."/>
            <person name="Galperin M.Y."/>
            <person name="Jogler C."/>
        </authorList>
    </citation>
    <scope>NUCLEOTIDE SEQUENCE [LARGE SCALE GENOMIC DNA]</scope>
    <source>
        <strain evidence="2 3">HG66A1</strain>
    </source>
</reference>
<keyword evidence="1" id="KW-0732">Signal</keyword>
<dbReference type="EMBL" id="CP036266">
    <property type="protein sequence ID" value="QDT24500.1"/>
    <property type="molecule type" value="Genomic_DNA"/>
</dbReference>
<dbReference type="AlphaFoldDB" id="A0A517PYN7"/>
<gene>
    <name evidence="2" type="ORF">HG66A1_63340</name>
</gene>
<organism evidence="2 3">
    <name type="scientific">Gimesia chilikensis</name>
    <dbReference type="NCBI Taxonomy" id="2605989"/>
    <lineage>
        <taxon>Bacteria</taxon>
        <taxon>Pseudomonadati</taxon>
        <taxon>Planctomycetota</taxon>
        <taxon>Planctomycetia</taxon>
        <taxon>Planctomycetales</taxon>
        <taxon>Planctomycetaceae</taxon>
        <taxon>Gimesia</taxon>
    </lineage>
</organism>
<sequence length="331" mass="37044" precursor="true">MTGRWSFLVLFLLCHATVRADSLVCCDRSQTYQIALDKESKVGEASLREHTIVWHPAKKKYYLLADVVPLTSQHHPNTYNTEIHLFSSPNLQNWTYHGVAIPKGAKAGRFDRFGVASPASATFHNGLIYCPYSARRTSHFTERSIGLACSHPDPEQLPWQKTTRPIADLTGEDDDAALISDPSDNHLHLYFRTASSQGYHILHSQSSHPLKEDSWSKPVVISIKPEGVRAQELTGAALLNGEYHLFVIEHFYQGGAQVAHLASPNAEGPFHEFDKEQRYLLPEEQPPNIVYSGHITPVVREGAIKAFFWTVSQTGKRYGLLGHPVLKPSTD</sequence>
<feature type="chain" id="PRO_5021917415" evidence="1">
    <location>
        <begin position="21"/>
        <end position="331"/>
    </location>
</feature>
<protein>
    <submittedName>
        <fullName evidence="2">Glycosyl hydrolases family 43</fullName>
    </submittedName>
</protein>
<evidence type="ECO:0000313" key="2">
    <source>
        <dbReference type="EMBL" id="QDT24500.1"/>
    </source>
</evidence>
<name>A0A517PYN7_9PLAN</name>
<dbReference type="InterPro" id="IPR023296">
    <property type="entry name" value="Glyco_hydro_beta-prop_sf"/>
</dbReference>
<dbReference type="GO" id="GO:0016787">
    <property type="term" value="F:hydrolase activity"/>
    <property type="evidence" value="ECO:0007669"/>
    <property type="project" value="UniProtKB-KW"/>
</dbReference>
<feature type="signal peptide" evidence="1">
    <location>
        <begin position="1"/>
        <end position="20"/>
    </location>
</feature>
<keyword evidence="3" id="KW-1185">Reference proteome</keyword>
<dbReference type="RefSeq" id="WP_145193237.1">
    <property type="nucleotide sequence ID" value="NZ_CP036266.1"/>
</dbReference>
<evidence type="ECO:0000256" key="1">
    <source>
        <dbReference type="SAM" id="SignalP"/>
    </source>
</evidence>
<dbReference type="Proteomes" id="UP000320421">
    <property type="component" value="Chromosome"/>
</dbReference>
<evidence type="ECO:0000313" key="3">
    <source>
        <dbReference type="Proteomes" id="UP000320421"/>
    </source>
</evidence>
<dbReference type="OrthoDB" id="288615at2"/>
<proteinExistence type="predicted"/>
<keyword evidence="2" id="KW-0378">Hydrolase</keyword>
<dbReference type="Gene3D" id="2.115.10.20">
    <property type="entry name" value="Glycosyl hydrolase domain, family 43"/>
    <property type="match status" value="1"/>
</dbReference>
<accession>A0A517PYN7</accession>